<dbReference type="Proteomes" id="UP001164746">
    <property type="component" value="Chromosome 7"/>
</dbReference>
<keyword evidence="2" id="KW-1185">Reference proteome</keyword>
<dbReference type="EMBL" id="CP111018">
    <property type="protein sequence ID" value="WAR10235.1"/>
    <property type="molecule type" value="Genomic_DNA"/>
</dbReference>
<organism evidence="1 2">
    <name type="scientific">Mya arenaria</name>
    <name type="common">Soft-shell clam</name>
    <dbReference type="NCBI Taxonomy" id="6604"/>
    <lineage>
        <taxon>Eukaryota</taxon>
        <taxon>Metazoa</taxon>
        <taxon>Spiralia</taxon>
        <taxon>Lophotrochozoa</taxon>
        <taxon>Mollusca</taxon>
        <taxon>Bivalvia</taxon>
        <taxon>Autobranchia</taxon>
        <taxon>Heteroconchia</taxon>
        <taxon>Euheterodonta</taxon>
        <taxon>Imparidentia</taxon>
        <taxon>Neoheterodontei</taxon>
        <taxon>Myida</taxon>
        <taxon>Myoidea</taxon>
        <taxon>Myidae</taxon>
        <taxon>Mya</taxon>
    </lineage>
</organism>
<proteinExistence type="predicted"/>
<name>A0ABY7EJR8_MYAAR</name>
<accession>A0ABY7EJR8</accession>
<sequence>FLAKDHITVDVSGILSSTDPDFLSDVDSTEYFQVMAVQSKKFADGKCPSCNKMPDTEQHNGSAMVRFFMDNLKKLFKVDDITDSNKLLQQLKTQVPVTARGRFTNTVWYNLSRVSTTVMAGYSPTTSCLIDIVYHLNYTQSQTLQTECSQISSYTVWGLLHHLELRNPSCRKTLVNNMYVTGNLDGCRRHDNDYGKLINNLFEQVENAEHTCDPHKVITILAHAQIVTHPDAHPCSDVQVGTNEDLVLNACNLTAPTTWTRGVNVMTICSSIPKYTPIASFQSSTGYSYHAEGGEQSGVLLECDTDGNGFKTVLLMFRNQVIVFVEMAAFNDSLLKYTSINVVALLLFLGRLDTIRVMDALLSPASDCNIGHTRVCCFCQAENEKVFSFG</sequence>
<reference evidence="1" key="1">
    <citation type="submission" date="2022-11" db="EMBL/GenBank/DDBJ databases">
        <title>Centuries of genome instability and evolution in soft-shell clam transmissible cancer (bioRxiv).</title>
        <authorList>
            <person name="Hart S.F.M."/>
            <person name="Yonemitsu M.A."/>
            <person name="Giersch R.M."/>
            <person name="Beal B.F."/>
            <person name="Arriagada G."/>
            <person name="Davis B.W."/>
            <person name="Ostrander E.A."/>
            <person name="Goff S.P."/>
            <person name="Metzger M.J."/>
        </authorList>
    </citation>
    <scope>NUCLEOTIDE SEQUENCE</scope>
    <source>
        <strain evidence="1">MELC-2E11</strain>
        <tissue evidence="1">Siphon/mantle</tissue>
    </source>
</reference>
<gene>
    <name evidence="1" type="ORF">MAR_035311</name>
</gene>
<evidence type="ECO:0000313" key="1">
    <source>
        <dbReference type="EMBL" id="WAR10235.1"/>
    </source>
</evidence>
<protein>
    <submittedName>
        <fullName evidence="1">Uncharacterized protein</fullName>
    </submittedName>
</protein>
<evidence type="ECO:0000313" key="2">
    <source>
        <dbReference type="Proteomes" id="UP001164746"/>
    </source>
</evidence>
<feature type="non-terminal residue" evidence="1">
    <location>
        <position position="1"/>
    </location>
</feature>